<gene>
    <name evidence="3" type="ORF">QBC33DRAFT_461352</name>
</gene>
<keyword evidence="4" id="KW-1185">Reference proteome</keyword>
<dbReference type="AlphaFoldDB" id="A0AAJ0BQ59"/>
<proteinExistence type="predicted"/>
<name>A0AAJ0BQ59_9PEZI</name>
<accession>A0AAJ0BQ59</accession>
<dbReference type="Gene3D" id="3.30.360.10">
    <property type="entry name" value="Dihydrodipicolinate Reductase, domain 2"/>
    <property type="match status" value="1"/>
</dbReference>
<feature type="domain" description="Gfo/Idh/MocA-like oxidoreductase C-terminal" evidence="2">
    <location>
        <begin position="142"/>
        <end position="353"/>
    </location>
</feature>
<protein>
    <submittedName>
        <fullName evidence="3">NAD(P)-binding protein</fullName>
    </submittedName>
</protein>
<dbReference type="Pfam" id="PF02894">
    <property type="entry name" value="GFO_IDH_MocA_C"/>
    <property type="match status" value="1"/>
</dbReference>
<dbReference type="EMBL" id="MU839037">
    <property type="protein sequence ID" value="KAK1762428.1"/>
    <property type="molecule type" value="Genomic_DNA"/>
</dbReference>
<feature type="domain" description="Gfo/Idh/MocA-like oxidoreductase N-terminal" evidence="1">
    <location>
        <begin position="9"/>
        <end position="123"/>
    </location>
</feature>
<dbReference type="InterPro" id="IPR004104">
    <property type="entry name" value="Gfo/Idh/MocA-like_OxRdtase_C"/>
</dbReference>
<dbReference type="Pfam" id="PF01408">
    <property type="entry name" value="GFO_IDH_MocA"/>
    <property type="match status" value="1"/>
</dbReference>
<dbReference type="InterPro" id="IPR000683">
    <property type="entry name" value="Gfo/Idh/MocA-like_OxRdtase_N"/>
</dbReference>
<dbReference type="Proteomes" id="UP001244011">
    <property type="component" value="Unassembled WGS sequence"/>
</dbReference>
<evidence type="ECO:0000313" key="3">
    <source>
        <dbReference type="EMBL" id="KAK1762428.1"/>
    </source>
</evidence>
<dbReference type="PANTHER" id="PTHR43377:SF1">
    <property type="entry name" value="BILIVERDIN REDUCTASE A"/>
    <property type="match status" value="1"/>
</dbReference>
<evidence type="ECO:0000313" key="4">
    <source>
        <dbReference type="Proteomes" id="UP001244011"/>
    </source>
</evidence>
<dbReference type="RefSeq" id="XP_060278641.1">
    <property type="nucleotide sequence ID" value="XM_060425025.1"/>
</dbReference>
<dbReference type="GeneID" id="85308212"/>
<dbReference type="SUPFAM" id="SSF51735">
    <property type="entry name" value="NAD(P)-binding Rossmann-fold domains"/>
    <property type="match status" value="1"/>
</dbReference>
<comment type="caution">
    <text evidence="3">The sequence shown here is derived from an EMBL/GenBank/DDBJ whole genome shotgun (WGS) entry which is preliminary data.</text>
</comment>
<sequence length="358" mass="38720">MGSLTDSKITIAVIGFGIIGPRHADAILQNDNLALVAIVDPIPQPAASKYSAAFYQSIDDLLASPHKPDAAIVCTPNHTHAAAAKELADAGVHMIIEKPFSTSAQSGRELAAHLEGARVRAGVRTLVGHHRRFNPYAVATAEAIGSGSLGRIVGVNGLWGVLKPMSYYDAEWRRTKAGGPVLINLVHDVDLLHSFLGPIVRVHAEKTPSRRGFESEEGAAIIFRFKTGAVGTFFLCDNVATPFGWEFGTGEDPRFPLSRQDCYRIFGTDATLSVPDMTRWSYDGCAVKSWEGEMTSQRLEVDAGVAFERQLAHFVGVIRDREEPRCTPEAGLAALIVCEAVKKSLETEAPVDIEPYSL</sequence>
<evidence type="ECO:0000259" key="1">
    <source>
        <dbReference type="Pfam" id="PF01408"/>
    </source>
</evidence>
<organism evidence="3 4">
    <name type="scientific">Phialemonium atrogriseum</name>
    <dbReference type="NCBI Taxonomy" id="1093897"/>
    <lineage>
        <taxon>Eukaryota</taxon>
        <taxon>Fungi</taxon>
        <taxon>Dikarya</taxon>
        <taxon>Ascomycota</taxon>
        <taxon>Pezizomycotina</taxon>
        <taxon>Sordariomycetes</taxon>
        <taxon>Sordariomycetidae</taxon>
        <taxon>Cephalothecales</taxon>
        <taxon>Cephalothecaceae</taxon>
        <taxon>Phialemonium</taxon>
    </lineage>
</organism>
<dbReference type="PANTHER" id="PTHR43377">
    <property type="entry name" value="BILIVERDIN REDUCTASE A"/>
    <property type="match status" value="1"/>
</dbReference>
<dbReference type="InterPro" id="IPR051450">
    <property type="entry name" value="Gfo/Idh/MocA_Oxidoreductases"/>
</dbReference>
<dbReference type="Gene3D" id="3.40.50.720">
    <property type="entry name" value="NAD(P)-binding Rossmann-like Domain"/>
    <property type="match status" value="1"/>
</dbReference>
<reference evidence="3" key="1">
    <citation type="submission" date="2023-06" db="EMBL/GenBank/DDBJ databases">
        <title>Genome-scale phylogeny and comparative genomics of the fungal order Sordariales.</title>
        <authorList>
            <consortium name="Lawrence Berkeley National Laboratory"/>
            <person name="Hensen N."/>
            <person name="Bonometti L."/>
            <person name="Westerberg I."/>
            <person name="Brannstrom I.O."/>
            <person name="Guillou S."/>
            <person name="Cros-Aarteil S."/>
            <person name="Calhoun S."/>
            <person name="Haridas S."/>
            <person name="Kuo A."/>
            <person name="Mondo S."/>
            <person name="Pangilinan J."/>
            <person name="Riley R."/>
            <person name="Labutti K."/>
            <person name="Andreopoulos B."/>
            <person name="Lipzen A."/>
            <person name="Chen C."/>
            <person name="Yanf M."/>
            <person name="Daum C."/>
            <person name="Ng V."/>
            <person name="Clum A."/>
            <person name="Steindorff A."/>
            <person name="Ohm R."/>
            <person name="Martin F."/>
            <person name="Silar P."/>
            <person name="Natvig D."/>
            <person name="Lalanne C."/>
            <person name="Gautier V."/>
            <person name="Ament-Velasquez S.L."/>
            <person name="Kruys A."/>
            <person name="Hutchinson M.I."/>
            <person name="Powell A.J."/>
            <person name="Barry K."/>
            <person name="Miller A.N."/>
            <person name="Grigoriev I.V."/>
            <person name="Debuchy R."/>
            <person name="Gladieux P."/>
            <person name="Thoren M.H."/>
            <person name="Johannesson H."/>
        </authorList>
    </citation>
    <scope>NUCLEOTIDE SEQUENCE</scope>
    <source>
        <strain evidence="3">8032-3</strain>
    </source>
</reference>
<dbReference type="GO" id="GO:0000166">
    <property type="term" value="F:nucleotide binding"/>
    <property type="evidence" value="ECO:0007669"/>
    <property type="project" value="InterPro"/>
</dbReference>
<evidence type="ECO:0000259" key="2">
    <source>
        <dbReference type="Pfam" id="PF02894"/>
    </source>
</evidence>
<dbReference type="SUPFAM" id="SSF55347">
    <property type="entry name" value="Glyceraldehyde-3-phosphate dehydrogenase-like, C-terminal domain"/>
    <property type="match status" value="1"/>
</dbReference>
<dbReference type="InterPro" id="IPR036291">
    <property type="entry name" value="NAD(P)-bd_dom_sf"/>
</dbReference>